<dbReference type="AlphaFoldDB" id="A0A5E8HFV4"/>
<dbReference type="Proteomes" id="UP000013996">
    <property type="component" value="Unassembled WGS sequence"/>
</dbReference>
<sequence>MNSVSLQTIDNYVAFIELNRPEAKNAISIQFLQELSDCIDQVKTGKYRALVIIGVGDAFCSGADLKERKSMSEPQVREFLRNINNCFNKLAGLSIPTIAAINGYAFGGGLELAISCDIRYASETAIMGLTETKLGIIPGAGGTQRLARIVGEATAMEWIFAGKKLSSEEALRRELVSKVVDPLQLKQSSLALASEISESAPIAVSAAKKAIRQGFQLSMESALKWEQLCYSETLTTKDRLEALQAFAEKRKPHFKGE</sequence>
<keyword evidence="4" id="KW-0413">Isomerase</keyword>
<dbReference type="InterPro" id="IPR001753">
    <property type="entry name" value="Enoyl-CoA_hydra/iso"/>
</dbReference>
<organism evidence="4 5">
    <name type="scientific">Leptospira yanagawae serovar Saopaulo str. Sao Paulo = ATCC 700523</name>
    <dbReference type="NCBI Taxonomy" id="1249483"/>
    <lineage>
        <taxon>Bacteria</taxon>
        <taxon>Pseudomonadati</taxon>
        <taxon>Spirochaetota</taxon>
        <taxon>Spirochaetia</taxon>
        <taxon>Leptospirales</taxon>
        <taxon>Leptospiraceae</taxon>
        <taxon>Leptospira</taxon>
    </lineage>
</organism>
<dbReference type="Pfam" id="PF00378">
    <property type="entry name" value="ECH_1"/>
    <property type="match status" value="1"/>
</dbReference>
<protein>
    <submittedName>
        <fullName evidence="4">Enoyl-CoA hydratase/isomerase family protein</fullName>
    </submittedName>
</protein>
<comment type="caution">
    <text evidence="4">The sequence shown here is derived from an EMBL/GenBank/DDBJ whole genome shotgun (WGS) entry which is preliminary data.</text>
</comment>
<accession>A0A5E8HFV4</accession>
<dbReference type="GO" id="GO:0016836">
    <property type="term" value="F:hydro-lyase activity"/>
    <property type="evidence" value="ECO:0007669"/>
    <property type="project" value="UniProtKB-ARBA"/>
</dbReference>
<dbReference type="PROSITE" id="PS00166">
    <property type="entry name" value="ENOYL_COA_HYDRATASE"/>
    <property type="match status" value="1"/>
</dbReference>
<dbReference type="STRING" id="1249483.LEP1GSC202_0896"/>
<dbReference type="GO" id="GO:0006635">
    <property type="term" value="P:fatty acid beta-oxidation"/>
    <property type="evidence" value="ECO:0007669"/>
    <property type="project" value="TreeGrafter"/>
</dbReference>
<dbReference type="FunFam" id="1.10.12.10:FF:000001">
    <property type="entry name" value="Probable enoyl-CoA hydratase, mitochondrial"/>
    <property type="match status" value="1"/>
</dbReference>
<dbReference type="PANTHER" id="PTHR11941:SF54">
    <property type="entry name" value="ENOYL-COA HYDRATASE, MITOCHONDRIAL"/>
    <property type="match status" value="1"/>
</dbReference>
<dbReference type="PANTHER" id="PTHR11941">
    <property type="entry name" value="ENOYL-COA HYDRATASE-RELATED"/>
    <property type="match status" value="1"/>
</dbReference>
<keyword evidence="2" id="KW-0456">Lyase</keyword>
<dbReference type="InterPro" id="IPR018376">
    <property type="entry name" value="Enoyl-CoA_hyd/isom_CS"/>
</dbReference>
<dbReference type="SUPFAM" id="SSF52096">
    <property type="entry name" value="ClpP/crotonase"/>
    <property type="match status" value="1"/>
</dbReference>
<evidence type="ECO:0000313" key="5">
    <source>
        <dbReference type="Proteomes" id="UP000013996"/>
    </source>
</evidence>
<evidence type="ECO:0000256" key="1">
    <source>
        <dbReference type="ARBA" id="ARBA00005254"/>
    </source>
</evidence>
<dbReference type="EMBL" id="AOGX02000015">
    <property type="protein sequence ID" value="EOQ89792.1"/>
    <property type="molecule type" value="Genomic_DNA"/>
</dbReference>
<name>A0A5E8HFV4_9LEPT</name>
<proteinExistence type="inferred from homology"/>
<evidence type="ECO:0000256" key="3">
    <source>
        <dbReference type="RuleBase" id="RU003707"/>
    </source>
</evidence>
<evidence type="ECO:0000313" key="4">
    <source>
        <dbReference type="EMBL" id="EOQ89792.1"/>
    </source>
</evidence>
<dbReference type="Gene3D" id="3.90.226.10">
    <property type="entry name" value="2-enoyl-CoA Hydratase, Chain A, domain 1"/>
    <property type="match status" value="1"/>
</dbReference>
<gene>
    <name evidence="4" type="ORF">LEP1GSC202_0896</name>
</gene>
<dbReference type="CDD" id="cd06558">
    <property type="entry name" value="crotonase-like"/>
    <property type="match status" value="1"/>
</dbReference>
<comment type="similarity">
    <text evidence="1 3">Belongs to the enoyl-CoA hydratase/isomerase family.</text>
</comment>
<evidence type="ECO:0000256" key="2">
    <source>
        <dbReference type="ARBA" id="ARBA00023239"/>
    </source>
</evidence>
<reference evidence="4 5" key="1">
    <citation type="submission" date="2013-04" db="EMBL/GenBank/DDBJ databases">
        <authorList>
            <person name="Harkins D.M."/>
            <person name="Durkin A.S."/>
            <person name="Brinkac L.M."/>
            <person name="Haft D.H."/>
            <person name="Selengut J.D."/>
            <person name="Sanka R."/>
            <person name="DePew J."/>
            <person name="Purushe J."/>
            <person name="Hartskeerl R.A."/>
            <person name="Ahmed A."/>
            <person name="van der Linden H."/>
            <person name="Goris M.G.A."/>
            <person name="Vinetz J.M."/>
            <person name="Sutton G.G."/>
            <person name="Nierman W.C."/>
            <person name="Fouts D.E."/>
        </authorList>
    </citation>
    <scope>NUCLEOTIDE SEQUENCE [LARGE SCALE GENOMIC DNA]</scope>
    <source>
        <strain evidence="4 5">Sao Paulo</strain>
    </source>
</reference>
<dbReference type="InterPro" id="IPR014748">
    <property type="entry name" value="Enoyl-CoA_hydra_C"/>
</dbReference>
<dbReference type="RefSeq" id="WP_015677360.1">
    <property type="nucleotide sequence ID" value="NZ_AOGX02000015.1"/>
</dbReference>
<dbReference type="OrthoDB" id="9775794at2"/>
<dbReference type="FunFam" id="3.90.226.10:FF:000009">
    <property type="entry name" value="Carnitinyl-CoA dehydratase"/>
    <property type="match status" value="1"/>
</dbReference>
<dbReference type="GO" id="GO:0016853">
    <property type="term" value="F:isomerase activity"/>
    <property type="evidence" value="ECO:0007669"/>
    <property type="project" value="UniProtKB-KW"/>
</dbReference>
<dbReference type="InterPro" id="IPR029045">
    <property type="entry name" value="ClpP/crotonase-like_dom_sf"/>
</dbReference>
<dbReference type="Gene3D" id="1.10.12.10">
    <property type="entry name" value="Lyase 2-enoyl-coa Hydratase, Chain A, domain 2"/>
    <property type="match status" value="1"/>
</dbReference>